<feature type="non-terminal residue" evidence="1">
    <location>
        <position position="1"/>
    </location>
</feature>
<sequence>LLLLLLLLLAMALNIMEVFVGGNGHTGDQQHHLAEAELLILVYIEVLHDFVNGGLVFHMLQRKGQVSKLLLNQELQLPLGQGVF</sequence>
<keyword evidence="2" id="KW-1185">Reference proteome</keyword>
<accession>A0A091SSN6</accession>
<feature type="non-terminal residue" evidence="1">
    <location>
        <position position="84"/>
    </location>
</feature>
<organism evidence="1 2">
    <name type="scientific">Pelecanus crispus</name>
    <name type="common">Dalmatian pelican</name>
    <dbReference type="NCBI Taxonomy" id="36300"/>
    <lineage>
        <taxon>Eukaryota</taxon>
        <taxon>Metazoa</taxon>
        <taxon>Chordata</taxon>
        <taxon>Craniata</taxon>
        <taxon>Vertebrata</taxon>
        <taxon>Euteleostomi</taxon>
        <taxon>Archelosauria</taxon>
        <taxon>Archosauria</taxon>
        <taxon>Dinosauria</taxon>
        <taxon>Saurischia</taxon>
        <taxon>Theropoda</taxon>
        <taxon>Coelurosauria</taxon>
        <taxon>Aves</taxon>
        <taxon>Neognathae</taxon>
        <taxon>Neoaves</taxon>
        <taxon>Aequornithes</taxon>
        <taxon>Pelecaniformes</taxon>
        <taxon>Pelecanidae</taxon>
        <taxon>Pelecanus</taxon>
    </lineage>
</organism>
<proteinExistence type="predicted"/>
<dbReference type="AlphaFoldDB" id="A0A091SSN6"/>
<reference evidence="1 2" key="1">
    <citation type="submission" date="2014-04" db="EMBL/GenBank/DDBJ databases">
        <title>Genome evolution of avian class.</title>
        <authorList>
            <person name="Zhang G."/>
            <person name="Li C."/>
        </authorList>
    </citation>
    <scope>NUCLEOTIDE SEQUENCE [LARGE SCALE GENOMIC DNA]</scope>
    <source>
        <strain evidence="1">BGI_N334</strain>
    </source>
</reference>
<protein>
    <submittedName>
        <fullName evidence="1">Uncharacterized protein</fullName>
    </submittedName>
</protein>
<gene>
    <name evidence="1" type="ORF">N334_08431</name>
</gene>
<dbReference type="EMBL" id="KK482734">
    <property type="protein sequence ID" value="KFQ60995.1"/>
    <property type="molecule type" value="Genomic_DNA"/>
</dbReference>
<evidence type="ECO:0000313" key="2">
    <source>
        <dbReference type="Proteomes" id="UP000054150"/>
    </source>
</evidence>
<evidence type="ECO:0000313" key="1">
    <source>
        <dbReference type="EMBL" id="KFQ60995.1"/>
    </source>
</evidence>
<name>A0A091SSN6_PELCR</name>
<dbReference type="Proteomes" id="UP000054150">
    <property type="component" value="Unassembled WGS sequence"/>
</dbReference>